<evidence type="ECO:0000259" key="5">
    <source>
        <dbReference type="Pfam" id="PF01702"/>
    </source>
</evidence>
<feature type="active site" description="Nucleophile" evidence="4">
    <location>
        <position position="314"/>
    </location>
</feature>
<dbReference type="HOGENOM" id="CLU_022060_0_1_0"/>
<feature type="binding site" evidence="4">
    <location>
        <position position="354"/>
    </location>
    <ligand>
        <name>Zn(2+)</name>
        <dbReference type="ChEBI" id="CHEBI:29105"/>
    </ligand>
</feature>
<dbReference type="STRING" id="309801.trd_0811"/>
<feature type="domain" description="tRNA-guanine(15) transglycosylase-like" evidence="5">
    <location>
        <begin position="55"/>
        <end position="416"/>
    </location>
</feature>
<feature type="binding site" evidence="4">
    <location>
        <position position="383"/>
    </location>
    <ligand>
        <name>Zn(2+)</name>
        <dbReference type="ChEBI" id="CHEBI:29105"/>
    </ligand>
</feature>
<dbReference type="SUPFAM" id="SSF51713">
    <property type="entry name" value="tRNA-guanine transglycosylase"/>
    <property type="match status" value="1"/>
</dbReference>
<dbReference type="EMBL" id="CP001275">
    <property type="protein sequence ID" value="ACM04831.1"/>
    <property type="molecule type" value="Genomic_DNA"/>
</dbReference>
<keyword evidence="4" id="KW-0671">Queuosine biosynthesis</keyword>
<keyword evidence="7" id="KW-1185">Reference proteome</keyword>
<dbReference type="GO" id="GO:0008616">
    <property type="term" value="P:tRNA queuosine(34) biosynthetic process"/>
    <property type="evidence" value="ECO:0007669"/>
    <property type="project" value="UniProtKB-UniRule"/>
</dbReference>
<keyword evidence="1 4" id="KW-0328">Glycosyltransferase</keyword>
<comment type="cofactor">
    <cofactor evidence="4">
        <name>Zn(2+)</name>
        <dbReference type="ChEBI" id="CHEBI:29105"/>
    </cofactor>
    <text evidence="4">Binds 1 zinc ion per subunit.</text>
</comment>
<evidence type="ECO:0000256" key="3">
    <source>
        <dbReference type="ARBA" id="ARBA00022694"/>
    </source>
</evidence>
<feature type="binding site" evidence="4">
    <location>
        <begin position="133"/>
        <end position="137"/>
    </location>
    <ligand>
        <name>substrate</name>
    </ligand>
</feature>
<feature type="active site" description="Proton acceptor" evidence="4">
    <location>
        <position position="133"/>
    </location>
</feature>
<feature type="binding site" evidence="4">
    <location>
        <position position="187"/>
    </location>
    <ligand>
        <name>substrate</name>
    </ligand>
</feature>
<evidence type="ECO:0000256" key="4">
    <source>
        <dbReference type="HAMAP-Rule" id="MF_00168"/>
    </source>
</evidence>
<dbReference type="InterPro" id="IPR036511">
    <property type="entry name" value="TGT-like_sf"/>
</dbReference>
<comment type="subunit">
    <text evidence="4">Homodimer. Within each dimer, one monomer is responsible for RNA recognition and catalysis, while the other monomer binds to the replacement base PreQ1.</text>
</comment>
<dbReference type="Pfam" id="PF01702">
    <property type="entry name" value="TGT"/>
    <property type="match status" value="1"/>
</dbReference>
<feature type="binding site" evidence="4">
    <location>
        <position position="264"/>
    </location>
    <ligand>
        <name>substrate</name>
    </ligand>
</feature>
<dbReference type="InterPro" id="IPR050076">
    <property type="entry name" value="ArchSynthase1/Queuine_TRR"/>
</dbReference>
<keyword evidence="4" id="KW-0862">Zinc</keyword>
<dbReference type="InterPro" id="IPR004803">
    <property type="entry name" value="TGT"/>
</dbReference>
<dbReference type="GO" id="GO:0046872">
    <property type="term" value="F:metal ion binding"/>
    <property type="evidence" value="ECO:0007669"/>
    <property type="project" value="UniProtKB-KW"/>
</dbReference>
<keyword evidence="4" id="KW-0479">Metal-binding</keyword>
<evidence type="ECO:0000256" key="2">
    <source>
        <dbReference type="ARBA" id="ARBA00022679"/>
    </source>
</evidence>
<dbReference type="HAMAP" id="MF_00168">
    <property type="entry name" value="Q_tRNA_Tgt"/>
    <property type="match status" value="1"/>
</dbReference>
<dbReference type="UniPathway" id="UPA00392"/>
<dbReference type="NCBIfam" id="TIGR00449">
    <property type="entry name" value="tgt_general"/>
    <property type="match status" value="1"/>
</dbReference>
<feature type="region of interest" description="RNA binding" evidence="4">
    <location>
        <begin position="295"/>
        <end position="301"/>
    </location>
</feature>
<dbReference type="KEGG" id="tro:trd_0811"/>
<feature type="binding site" evidence="4">
    <location>
        <position position="352"/>
    </location>
    <ligand>
        <name>Zn(2+)</name>
        <dbReference type="ChEBI" id="CHEBI:29105"/>
    </ligand>
</feature>
<dbReference type="PANTHER" id="PTHR46499">
    <property type="entry name" value="QUEUINE TRNA-RIBOSYLTRANSFERASE"/>
    <property type="match status" value="1"/>
</dbReference>
<comment type="similarity">
    <text evidence="4">Belongs to the queuine tRNA-ribosyltransferase family.</text>
</comment>
<gene>
    <name evidence="4 6" type="primary">tgt</name>
    <name evidence="6" type="ordered locus">trd_0811</name>
</gene>
<evidence type="ECO:0000313" key="6">
    <source>
        <dbReference type="EMBL" id="ACM04831.1"/>
    </source>
</evidence>
<dbReference type="Proteomes" id="UP000000447">
    <property type="component" value="Chromosome"/>
</dbReference>
<dbReference type="PANTHER" id="PTHR46499:SF1">
    <property type="entry name" value="QUEUINE TRNA-RIBOSYLTRANSFERASE"/>
    <property type="match status" value="1"/>
</dbReference>
<comment type="function">
    <text evidence="4">Catalyzes the base-exchange of a guanine (G) residue with the queuine precursor 7-aminomethyl-7-deazaguanine (PreQ1) at position 34 (anticodon wobble position) in tRNAs with GU(N) anticodons (tRNA-Asp, -Asn, -His and -Tyr). Catalysis occurs through a double-displacement mechanism. The nucleophile active site attacks the C1' of nucleotide 34 to detach the guanine base from the RNA, forming a covalent enzyme-RNA intermediate. The proton acceptor active site deprotonates the incoming PreQ1, allowing a nucleophilic attack on the C1' of the ribose to form the product. After dissociation, two additional enzymatic reactions on the tRNA convert PreQ1 to queuine (Q), resulting in the hypermodified nucleoside queuosine (7-(((4,5-cis-dihydroxy-2-cyclopenten-1-yl)amino)methyl)-7-deazaguanosine).</text>
</comment>
<dbReference type="Gene3D" id="3.20.20.105">
    <property type="entry name" value="Queuine tRNA-ribosyltransferase-like"/>
    <property type="match status" value="1"/>
</dbReference>
<comment type="pathway">
    <text evidence="4">tRNA modification; tRNA-queuosine biosynthesis.</text>
</comment>
<sequence length="430" mass="47948">MLLVRPPRQPCAILDRQGIPNRETNGATPLIEGIDEQGMNGKGRFRIIARDMATMARRGVLHTRRGPVQTPAFMPVGTQATVKSLTPEEVRATGSEIVLANTYHLFLRPGLEVLETVGGLHAFMGWDGPILTDSGGFQVYSLAQLRDVTERGVRFRSHIDGSLRELTPEIVIELQMLFGSDVLMPLDDVVGFSESDERQQEAMARTHRWLQRSLHRFQELTAAFAEEKRPLLFGIVQGGFDPSRRVESAHFVASLPVDGLAIGGLSVGEPKDLLYAMLDATAGELPDDRPRYLMGVGAPDDLWRAVAYGIDLFDCVLPTRLARHGALFTPTGRVDITGARFRLHTSPVDETCDCYTCRRFSAAYLHHLFRARELLGYRLATIHNVRFLQRQMETMRRAIEEGTFAAHMERFLSSYEASTALTSSDRLVNG</sequence>
<feature type="binding site" evidence="4">
    <location>
        <position position="357"/>
    </location>
    <ligand>
        <name>Zn(2+)</name>
        <dbReference type="ChEBI" id="CHEBI:29105"/>
    </ligand>
</feature>
<dbReference type="NCBIfam" id="TIGR00430">
    <property type="entry name" value="Q_tRNA_tgt"/>
    <property type="match status" value="1"/>
</dbReference>
<evidence type="ECO:0000313" key="7">
    <source>
        <dbReference type="Proteomes" id="UP000000447"/>
    </source>
</evidence>
<dbReference type="GO" id="GO:0005829">
    <property type="term" value="C:cytosol"/>
    <property type="evidence" value="ECO:0007669"/>
    <property type="project" value="TreeGrafter"/>
</dbReference>
<dbReference type="EC" id="2.4.2.29" evidence="4"/>
<comment type="catalytic activity">
    <reaction evidence="4">
        <text>7-aminomethyl-7-carbaguanine + guanosine(34) in tRNA = 7-aminomethyl-7-carbaguanosine(34) in tRNA + guanine</text>
        <dbReference type="Rhea" id="RHEA:24104"/>
        <dbReference type="Rhea" id="RHEA-COMP:10341"/>
        <dbReference type="Rhea" id="RHEA-COMP:10342"/>
        <dbReference type="ChEBI" id="CHEBI:16235"/>
        <dbReference type="ChEBI" id="CHEBI:58703"/>
        <dbReference type="ChEBI" id="CHEBI:74269"/>
        <dbReference type="ChEBI" id="CHEBI:82833"/>
        <dbReference type="EC" id="2.4.2.29"/>
    </reaction>
</comment>
<proteinExistence type="inferred from homology"/>
<dbReference type="InterPro" id="IPR002616">
    <property type="entry name" value="tRNA_ribo_trans-like"/>
</dbReference>
<keyword evidence="3 4" id="KW-0819">tRNA processing</keyword>
<protein>
    <recommendedName>
        <fullName evidence="4">Queuine tRNA-ribosyltransferase</fullName>
        <ecNumber evidence="4">2.4.2.29</ecNumber>
    </recommendedName>
    <alternativeName>
        <fullName evidence="4">Guanine insertion enzyme</fullName>
    </alternativeName>
    <alternativeName>
        <fullName evidence="4">tRNA-guanine transglycosylase</fullName>
    </alternativeName>
</protein>
<dbReference type="GO" id="GO:0008479">
    <property type="term" value="F:tRNA-guanosine(34) queuine transglycosylase activity"/>
    <property type="evidence" value="ECO:0007669"/>
    <property type="project" value="UniProtKB-UniRule"/>
</dbReference>
<organism evidence="6 7">
    <name type="scientific">Thermomicrobium roseum (strain ATCC 27502 / DSM 5159 / P-2)</name>
    <dbReference type="NCBI Taxonomy" id="309801"/>
    <lineage>
        <taxon>Bacteria</taxon>
        <taxon>Pseudomonadati</taxon>
        <taxon>Thermomicrobiota</taxon>
        <taxon>Thermomicrobia</taxon>
        <taxon>Thermomicrobiales</taxon>
        <taxon>Thermomicrobiaceae</taxon>
        <taxon>Thermomicrobium</taxon>
    </lineage>
</organism>
<dbReference type="AlphaFoldDB" id="B9KZ97"/>
<reference evidence="6 7" key="1">
    <citation type="journal article" date="2009" name="PLoS ONE">
        <title>Complete genome sequence of the aerobic CO-oxidizing thermophile Thermomicrobium roseum.</title>
        <authorList>
            <person name="Wu D."/>
            <person name="Raymond J."/>
            <person name="Wu M."/>
            <person name="Chatterji S."/>
            <person name="Ren Q."/>
            <person name="Graham J.E."/>
            <person name="Bryant D.A."/>
            <person name="Robb F."/>
            <person name="Colman A."/>
            <person name="Tallon L.J."/>
            <person name="Badger J.H."/>
            <person name="Madupu R."/>
            <person name="Ward N.L."/>
            <person name="Eisen J.A."/>
        </authorList>
    </citation>
    <scope>NUCLEOTIDE SEQUENCE [LARGE SCALE GENOMIC DNA]</scope>
    <source>
        <strain evidence="7">ATCC 27502 / DSM 5159 / P-2</strain>
    </source>
</reference>
<feature type="binding site" evidence="4">
    <location>
        <position position="237"/>
    </location>
    <ligand>
        <name>substrate</name>
    </ligand>
</feature>
<evidence type="ECO:0000256" key="1">
    <source>
        <dbReference type="ARBA" id="ARBA00022676"/>
    </source>
</evidence>
<dbReference type="eggNOG" id="COG0343">
    <property type="taxonomic scope" value="Bacteria"/>
</dbReference>
<name>B9KZ97_THERP</name>
<feature type="region of interest" description="RNA binding; important for wobble base 34 recognition" evidence="4">
    <location>
        <begin position="319"/>
        <end position="323"/>
    </location>
</feature>
<keyword evidence="2 4" id="KW-0808">Transferase</keyword>
<accession>B9KZ97</accession>